<organism evidence="1 2">
    <name type="scientific">Hygrophoropsis aurantiaca</name>
    <dbReference type="NCBI Taxonomy" id="72124"/>
    <lineage>
        <taxon>Eukaryota</taxon>
        <taxon>Fungi</taxon>
        <taxon>Dikarya</taxon>
        <taxon>Basidiomycota</taxon>
        <taxon>Agaricomycotina</taxon>
        <taxon>Agaricomycetes</taxon>
        <taxon>Agaricomycetidae</taxon>
        <taxon>Boletales</taxon>
        <taxon>Coniophorineae</taxon>
        <taxon>Hygrophoropsidaceae</taxon>
        <taxon>Hygrophoropsis</taxon>
    </lineage>
</organism>
<sequence>MLVYTAEPEGVASKSEPPSIPPRPSRLLQKYLMPPAEMLAHLIPRSSAYRIAPRLARFEDDSNVWEAHILLSPAPGVRPTILAYHAMPAADPVVVPLPAMHEVMVSNPEPSGYAYGENASYFTPRDRFRTADERRPLISDASHTRHNHDIPRTQRLNTPPAVPTSTSPFLSRRNSTRTGQHMPMLTSMGLLLVICWGWLRDVGAVSRETGLQEAYWAGGELRAHKISNEVPSVNVQTSPGEDERVDYGYRYWSFVESHPAHIALPRREAIDTLHWIACSRTHSMLRRHLARVRVMCSETEISTADASTWISMLAPTAFPSPETTPSHAQPARKRVPIGRTIVDIFVGIL</sequence>
<dbReference type="Proteomes" id="UP000790377">
    <property type="component" value="Unassembled WGS sequence"/>
</dbReference>
<proteinExistence type="predicted"/>
<dbReference type="EMBL" id="MU269090">
    <property type="protein sequence ID" value="KAH7903261.1"/>
    <property type="molecule type" value="Genomic_DNA"/>
</dbReference>
<name>A0ACB7ZQ12_9AGAM</name>
<evidence type="ECO:0000313" key="2">
    <source>
        <dbReference type="Proteomes" id="UP000790377"/>
    </source>
</evidence>
<evidence type="ECO:0000313" key="1">
    <source>
        <dbReference type="EMBL" id="KAH7903261.1"/>
    </source>
</evidence>
<gene>
    <name evidence="1" type="ORF">BJ138DRAFT_1195508</name>
</gene>
<accession>A0ACB7ZQ12</accession>
<reference evidence="1" key="1">
    <citation type="journal article" date="2021" name="New Phytol.">
        <title>Evolutionary innovations through gain and loss of genes in the ectomycorrhizal Boletales.</title>
        <authorList>
            <person name="Wu G."/>
            <person name="Miyauchi S."/>
            <person name="Morin E."/>
            <person name="Kuo A."/>
            <person name="Drula E."/>
            <person name="Varga T."/>
            <person name="Kohler A."/>
            <person name="Feng B."/>
            <person name="Cao Y."/>
            <person name="Lipzen A."/>
            <person name="Daum C."/>
            <person name="Hundley H."/>
            <person name="Pangilinan J."/>
            <person name="Johnson J."/>
            <person name="Barry K."/>
            <person name="LaButti K."/>
            <person name="Ng V."/>
            <person name="Ahrendt S."/>
            <person name="Min B."/>
            <person name="Choi I.G."/>
            <person name="Park H."/>
            <person name="Plett J.M."/>
            <person name="Magnuson J."/>
            <person name="Spatafora J.W."/>
            <person name="Nagy L.G."/>
            <person name="Henrissat B."/>
            <person name="Grigoriev I.V."/>
            <person name="Yang Z.L."/>
            <person name="Xu J."/>
            <person name="Martin F.M."/>
        </authorList>
    </citation>
    <scope>NUCLEOTIDE SEQUENCE</scope>
    <source>
        <strain evidence="1">ATCC 28755</strain>
    </source>
</reference>
<keyword evidence="2" id="KW-1185">Reference proteome</keyword>
<protein>
    <submittedName>
        <fullName evidence="1">Uncharacterized protein</fullName>
    </submittedName>
</protein>
<comment type="caution">
    <text evidence="1">The sequence shown here is derived from an EMBL/GenBank/DDBJ whole genome shotgun (WGS) entry which is preliminary data.</text>
</comment>